<dbReference type="GO" id="GO:0050906">
    <property type="term" value="P:detection of stimulus involved in sensory perception"/>
    <property type="evidence" value="ECO:0007669"/>
    <property type="project" value="UniProtKB-ARBA"/>
</dbReference>
<keyword evidence="10" id="KW-0325">Glycoprotein</keyword>
<evidence type="ECO:0000256" key="4">
    <source>
        <dbReference type="ARBA" id="ARBA00022475"/>
    </source>
</evidence>
<accession>A0A3L9LSU4</accession>
<protein>
    <submittedName>
        <fullName evidence="14">Glutamate receptor ionotropic, delta-2 isoform X1</fullName>
    </submittedName>
</protein>
<evidence type="ECO:0000256" key="6">
    <source>
        <dbReference type="ARBA" id="ARBA00022989"/>
    </source>
</evidence>
<evidence type="ECO:0000256" key="11">
    <source>
        <dbReference type="ARBA" id="ARBA00023286"/>
    </source>
</evidence>
<evidence type="ECO:0000313" key="13">
    <source>
        <dbReference type="Proteomes" id="UP000694920"/>
    </source>
</evidence>
<evidence type="ECO:0000256" key="5">
    <source>
        <dbReference type="ARBA" id="ARBA00022692"/>
    </source>
</evidence>
<evidence type="ECO:0000256" key="3">
    <source>
        <dbReference type="ARBA" id="ARBA00022448"/>
    </source>
</evidence>
<keyword evidence="8" id="KW-0472">Membrane</keyword>
<comment type="subcellular location">
    <subcellularLocation>
        <location evidence="1">Cell membrane</location>
        <topology evidence="1">Multi-pass membrane protein</topology>
    </subcellularLocation>
</comment>
<dbReference type="Proteomes" id="UP000694920">
    <property type="component" value="Unplaced"/>
</dbReference>
<evidence type="ECO:0000256" key="10">
    <source>
        <dbReference type="ARBA" id="ARBA00023180"/>
    </source>
</evidence>
<sequence>MRICRFTQSSAVDHLQRMMERLTLFSFLFISLTINNANIVSSARQENLELILDIIAVIQSHNIFLFNGVNGTNNWNTLQWMFRQCSKRGLATAVLTIPKLPEVMQFHYTDFQRPVFVIFLSSILDELELARATKVVNVAFPIWLLLCENDSRLCDPQFHGSNLPNPLGLTFNTEMLMTTPNDGIIFEVYGLEDKAITRKWATWDLGNGLSQLHYNSIYDRRNNLRGTTLVVTIVNDLPFVGYKDGQLEGYFGELMNELSHELNFRMRVYLATDNAYGTWDPETDNWSGMIGYLVNGWAEIGVGGFTITTTRMKDVDFSRGVLSSMDRLFLKISNRATIHWTAYLRIFILEGWNCIGTITLLACAFLTLSRLSRVKSSFFNSLLKNYLRVLRIYCLQGSLDLPRELSNRIAYFVIFLSAWVFNAVYSAFLISIIALPEYNIPFSDMNQFINDNSYKLTVVAKSAEYDLFAISMNQTSRHMWTKMEEDALLPTSLKEAIQKVCNQKIGFYVTDALNSILGDDIPCHIASLESGHKNSLAFGISQNSPYKGLINYQLQKLEDRGILNRLKIRYTMKTEPFIGSFKGVTIQNIVPLLTILASGILLSLFILIIENVTYRKESNLPRKNHFLDRTLR</sequence>
<keyword evidence="6" id="KW-1133">Transmembrane helix</keyword>
<dbReference type="GO" id="GO:0005886">
    <property type="term" value="C:plasma membrane"/>
    <property type="evidence" value="ECO:0007669"/>
    <property type="project" value="UniProtKB-SubCell"/>
</dbReference>
<keyword evidence="13" id="KW-1185">Reference proteome</keyword>
<keyword evidence="7" id="KW-0406">Ion transport</keyword>
<dbReference type="AlphaFoldDB" id="A0A3L9LSU4"/>
<comment type="similarity">
    <text evidence="2">Belongs to the glutamate-gated ion channel (TC 1.A.10.1) family.</text>
</comment>
<dbReference type="PANTHER" id="PTHR42643:SF24">
    <property type="entry name" value="IONOTROPIC RECEPTOR 60A"/>
    <property type="match status" value="1"/>
</dbReference>
<dbReference type="GO" id="GO:0015276">
    <property type="term" value="F:ligand-gated monoatomic ion channel activity"/>
    <property type="evidence" value="ECO:0007669"/>
    <property type="project" value="InterPro"/>
</dbReference>
<dbReference type="Pfam" id="PF10613">
    <property type="entry name" value="Lig_chan-Glu_bd"/>
    <property type="match status" value="1"/>
</dbReference>
<evidence type="ECO:0000256" key="9">
    <source>
        <dbReference type="ARBA" id="ARBA00023170"/>
    </source>
</evidence>
<dbReference type="PANTHER" id="PTHR42643">
    <property type="entry name" value="IONOTROPIC RECEPTOR 20A-RELATED"/>
    <property type="match status" value="1"/>
</dbReference>
<dbReference type="SMART" id="SM00918">
    <property type="entry name" value="Lig_chan-Glu_bd"/>
    <property type="match status" value="1"/>
</dbReference>
<evidence type="ECO:0000256" key="8">
    <source>
        <dbReference type="ARBA" id="ARBA00023136"/>
    </source>
</evidence>
<evidence type="ECO:0000313" key="14">
    <source>
        <dbReference type="RefSeq" id="XP_015593878.1"/>
    </source>
</evidence>
<gene>
    <name evidence="14" type="primary">LOC107267116</name>
</gene>
<name>A0A3L9LSU4_CEPCN</name>
<dbReference type="Gene3D" id="3.40.190.10">
    <property type="entry name" value="Periplasmic binding protein-like II"/>
    <property type="match status" value="3"/>
</dbReference>
<organism evidence="13 14">
    <name type="scientific">Cephus cinctus</name>
    <name type="common">Wheat stem sawfly</name>
    <dbReference type="NCBI Taxonomy" id="211228"/>
    <lineage>
        <taxon>Eukaryota</taxon>
        <taxon>Metazoa</taxon>
        <taxon>Ecdysozoa</taxon>
        <taxon>Arthropoda</taxon>
        <taxon>Hexapoda</taxon>
        <taxon>Insecta</taxon>
        <taxon>Pterygota</taxon>
        <taxon>Neoptera</taxon>
        <taxon>Endopterygota</taxon>
        <taxon>Hymenoptera</taxon>
        <taxon>Cephoidea</taxon>
        <taxon>Cephidae</taxon>
        <taxon>Cephus</taxon>
    </lineage>
</organism>
<dbReference type="InterPro" id="IPR052192">
    <property type="entry name" value="Insect_Ionotropic_Sensory_Rcpt"/>
</dbReference>
<dbReference type="KEGG" id="ccin:107267116"/>
<reference evidence="14" key="1">
    <citation type="submission" date="2025-08" db="UniProtKB">
        <authorList>
            <consortium name="RefSeq"/>
        </authorList>
    </citation>
    <scope>IDENTIFICATION</scope>
</reference>
<dbReference type="GeneID" id="107267116"/>
<dbReference type="InterPro" id="IPR001320">
    <property type="entry name" value="Iontro_rcpt_C"/>
</dbReference>
<dbReference type="OrthoDB" id="8186464at2759"/>
<evidence type="ECO:0000256" key="1">
    <source>
        <dbReference type="ARBA" id="ARBA00004651"/>
    </source>
</evidence>
<dbReference type="RefSeq" id="XP_015593878.1">
    <property type="nucleotide sequence ID" value="XM_015738392.2"/>
</dbReference>
<dbReference type="SUPFAM" id="SSF53850">
    <property type="entry name" value="Periplasmic binding protein-like II"/>
    <property type="match status" value="1"/>
</dbReference>
<keyword evidence="5" id="KW-0812">Transmembrane</keyword>
<evidence type="ECO:0000256" key="12">
    <source>
        <dbReference type="ARBA" id="ARBA00023303"/>
    </source>
</evidence>
<keyword evidence="9 14" id="KW-0675">Receptor</keyword>
<dbReference type="InterPro" id="IPR019594">
    <property type="entry name" value="Glu/Gly-bd"/>
</dbReference>
<dbReference type="SMART" id="SM00079">
    <property type="entry name" value="PBPe"/>
    <property type="match status" value="1"/>
</dbReference>
<keyword evidence="12" id="KW-0407">Ion channel</keyword>
<evidence type="ECO:0000256" key="2">
    <source>
        <dbReference type="ARBA" id="ARBA00008685"/>
    </source>
</evidence>
<keyword evidence="3" id="KW-0813">Transport</keyword>
<keyword evidence="11" id="KW-1071">Ligand-gated ion channel</keyword>
<keyword evidence="4" id="KW-1003">Cell membrane</keyword>
<proteinExistence type="inferred from homology"/>
<evidence type="ECO:0000256" key="7">
    <source>
        <dbReference type="ARBA" id="ARBA00023065"/>
    </source>
</evidence>